<feature type="binding site" evidence="7">
    <location>
        <begin position="169"/>
        <end position="176"/>
    </location>
    <ligand>
        <name>ATP</name>
        <dbReference type="ChEBI" id="CHEBI:30616"/>
    </ligand>
</feature>
<dbReference type="Proteomes" id="UP000092444">
    <property type="component" value="Unassembled WGS sequence"/>
</dbReference>
<keyword evidence="6" id="KW-0206">Cytoskeleton</keyword>
<accession>A0A1B0FKP2</accession>
<keyword evidence="4 7" id="KW-0067">ATP-binding</keyword>
<protein>
    <recommendedName>
        <fullName evidence="10">Kinesin motor domain-containing protein</fullName>
    </recommendedName>
</protein>
<keyword evidence="6" id="KW-0963">Cytoplasm</keyword>
<evidence type="ECO:0000259" key="10">
    <source>
        <dbReference type="PROSITE" id="PS50067"/>
    </source>
</evidence>
<organism evidence="11 12">
    <name type="scientific">Glossina morsitans morsitans</name>
    <name type="common">Savannah tsetse fly</name>
    <dbReference type="NCBI Taxonomy" id="37546"/>
    <lineage>
        <taxon>Eukaryota</taxon>
        <taxon>Metazoa</taxon>
        <taxon>Ecdysozoa</taxon>
        <taxon>Arthropoda</taxon>
        <taxon>Hexapoda</taxon>
        <taxon>Insecta</taxon>
        <taxon>Pterygota</taxon>
        <taxon>Neoptera</taxon>
        <taxon>Endopterygota</taxon>
        <taxon>Diptera</taxon>
        <taxon>Brachycera</taxon>
        <taxon>Muscomorpha</taxon>
        <taxon>Hippoboscoidea</taxon>
        <taxon>Glossinidae</taxon>
        <taxon>Glossina</taxon>
    </lineage>
</organism>
<evidence type="ECO:0000313" key="11">
    <source>
        <dbReference type="EnsemblMetazoa" id="GMOY004370-PA"/>
    </source>
</evidence>
<dbReference type="EMBL" id="CCAG010014275">
    <property type="status" value="NOT_ANNOTATED_CDS"/>
    <property type="molecule type" value="Genomic_DNA"/>
</dbReference>
<dbReference type="InterPro" id="IPR027417">
    <property type="entry name" value="P-loop_NTPase"/>
</dbReference>
<dbReference type="Pfam" id="PF00225">
    <property type="entry name" value="Kinesin"/>
    <property type="match status" value="1"/>
</dbReference>
<dbReference type="EnsemblMetazoa" id="GMOY004370-RA">
    <property type="protein sequence ID" value="GMOY004370-PA"/>
    <property type="gene ID" value="GMOY004370"/>
</dbReference>
<comment type="similarity">
    <text evidence="7">Belongs to the TRAFAC class myosin-kinesin ATPase superfamily. Kinesin family.</text>
</comment>
<keyword evidence="2" id="KW-0493">Microtubule</keyword>
<dbReference type="AlphaFoldDB" id="A0A1B0FKP2"/>
<dbReference type="GO" id="GO:0016887">
    <property type="term" value="F:ATP hydrolysis activity"/>
    <property type="evidence" value="ECO:0007669"/>
    <property type="project" value="TreeGrafter"/>
</dbReference>
<dbReference type="PANTHER" id="PTHR24115:SF1008">
    <property type="entry name" value="KINESIN-LIKE PROTEIN SUBITO"/>
    <property type="match status" value="1"/>
</dbReference>
<dbReference type="PROSITE" id="PS50067">
    <property type="entry name" value="KINESIN_MOTOR_2"/>
    <property type="match status" value="1"/>
</dbReference>
<dbReference type="InterPro" id="IPR027640">
    <property type="entry name" value="Kinesin-like_fam"/>
</dbReference>
<evidence type="ECO:0000256" key="3">
    <source>
        <dbReference type="ARBA" id="ARBA00022741"/>
    </source>
</evidence>
<evidence type="ECO:0000256" key="8">
    <source>
        <dbReference type="SAM" id="Coils"/>
    </source>
</evidence>
<dbReference type="GO" id="GO:0005874">
    <property type="term" value="C:microtubule"/>
    <property type="evidence" value="ECO:0007669"/>
    <property type="project" value="UniProtKB-KW"/>
</dbReference>
<dbReference type="GO" id="GO:0007018">
    <property type="term" value="P:microtubule-based movement"/>
    <property type="evidence" value="ECO:0007669"/>
    <property type="project" value="InterPro"/>
</dbReference>
<dbReference type="PRINTS" id="PR00380">
    <property type="entry name" value="KINESINHEAVY"/>
</dbReference>
<evidence type="ECO:0000256" key="4">
    <source>
        <dbReference type="ARBA" id="ARBA00022840"/>
    </source>
</evidence>
<feature type="compositionally biased region" description="Basic and acidic residues" evidence="9">
    <location>
        <begin position="1"/>
        <end position="12"/>
    </location>
</feature>
<evidence type="ECO:0000256" key="5">
    <source>
        <dbReference type="ARBA" id="ARBA00023175"/>
    </source>
</evidence>
<dbReference type="SMART" id="SM00129">
    <property type="entry name" value="KISc"/>
    <property type="match status" value="1"/>
</dbReference>
<evidence type="ECO:0000256" key="6">
    <source>
        <dbReference type="ARBA" id="ARBA00023212"/>
    </source>
</evidence>
<sequence>MAEAESTQREVRSFLMPRDPSIDRRFRPRPQQRIALFHDIKEEDDDWEIDSSLDDTSELASADRISETASSGAISDATTANPPNEVGASVYLRLRPVDCPTSTFAISKEGNILICCPPHEATNLNKNSTEKHYSFTDIFDSHVGQHELYEKCIGQKIIAEESFTVLTYGTSGSGKTFTLLGDDHRPGIIPRSLENLFSLYEGQIYPHPSAKIINGHVTILEDNVTGKENLIRKKILAQNIELESQHKSFQQCIRNEHCFPKGPIDDAHVLIWVTFVEIYNEQVHDLLDDDAPKYGVQPNSSRKNLKIICNDGRVFIKSATSIYVKSSLEALKLLRYGQKKLKYASTSINANSSRSHCIFLLDVLKYYPGVIKRTSYKFCDLAGSERLDKTGNVGSRLKEAQRINTSLMVLGRCLDAASAAGNKQERIPFRESKLTMLLQAALQGREKLTMVVNLTPLDKYYEENSNVLNFASIARNIIFKSSIAKQNHTRYSNFMENTRCDIEKVDKAKDEYIQDLTEENARLHEELQTLRAQLEEQEQILHTKLQQLEEMLRAQHSEEMEEQEDTLRNKLVDSFKTTLAETKRQGEKRLQVQLNCQAQTYETKVFYIIMIASLIRKYEAEIEDLEEELERRK</sequence>
<dbReference type="PhylomeDB" id="A0A1B0FKP2"/>
<feature type="compositionally biased region" description="Polar residues" evidence="9">
    <location>
        <begin position="67"/>
        <end position="82"/>
    </location>
</feature>
<feature type="region of interest" description="Disordered" evidence="9">
    <location>
        <begin position="52"/>
        <end position="82"/>
    </location>
</feature>
<reference evidence="11" key="1">
    <citation type="submission" date="2020-05" db="UniProtKB">
        <authorList>
            <consortium name="EnsemblMetazoa"/>
        </authorList>
    </citation>
    <scope>IDENTIFICATION</scope>
    <source>
        <strain evidence="11">Yale</strain>
    </source>
</reference>
<evidence type="ECO:0000256" key="1">
    <source>
        <dbReference type="ARBA" id="ARBA00004245"/>
    </source>
</evidence>
<feature type="domain" description="Kinesin motor" evidence="10">
    <location>
        <begin position="87"/>
        <end position="477"/>
    </location>
</feature>
<proteinExistence type="inferred from homology"/>
<dbReference type="VEuPathDB" id="VectorBase:GMOY004370"/>
<dbReference type="STRING" id="37546.A0A1B0FKP2"/>
<dbReference type="PANTHER" id="PTHR24115">
    <property type="entry name" value="KINESIN-RELATED"/>
    <property type="match status" value="1"/>
</dbReference>
<keyword evidence="8" id="KW-0175">Coiled coil</keyword>
<keyword evidence="12" id="KW-1185">Reference proteome</keyword>
<dbReference type="GO" id="GO:0005634">
    <property type="term" value="C:nucleus"/>
    <property type="evidence" value="ECO:0007669"/>
    <property type="project" value="TreeGrafter"/>
</dbReference>
<feature type="coiled-coil region" evidence="8">
    <location>
        <begin position="502"/>
        <end position="573"/>
    </location>
</feature>
<dbReference type="InterPro" id="IPR001752">
    <property type="entry name" value="Kinesin_motor_dom"/>
</dbReference>
<dbReference type="SUPFAM" id="SSF52540">
    <property type="entry name" value="P-loop containing nucleoside triphosphate hydrolases"/>
    <property type="match status" value="1"/>
</dbReference>
<keyword evidence="3 7" id="KW-0547">Nucleotide-binding</keyword>
<name>A0A1B0FKP2_GLOMM</name>
<evidence type="ECO:0000256" key="9">
    <source>
        <dbReference type="SAM" id="MobiDB-lite"/>
    </source>
</evidence>
<dbReference type="GO" id="GO:0008017">
    <property type="term" value="F:microtubule binding"/>
    <property type="evidence" value="ECO:0007669"/>
    <property type="project" value="InterPro"/>
</dbReference>
<evidence type="ECO:0000256" key="7">
    <source>
        <dbReference type="PROSITE-ProRule" id="PRU00283"/>
    </source>
</evidence>
<feature type="region of interest" description="Disordered" evidence="9">
    <location>
        <begin position="1"/>
        <end position="27"/>
    </location>
</feature>
<keyword evidence="5 7" id="KW-0505">Motor protein</keyword>
<dbReference type="Gene3D" id="3.40.850.10">
    <property type="entry name" value="Kinesin motor domain"/>
    <property type="match status" value="1"/>
</dbReference>
<dbReference type="GO" id="GO:0005524">
    <property type="term" value="F:ATP binding"/>
    <property type="evidence" value="ECO:0007669"/>
    <property type="project" value="UniProtKB-UniRule"/>
</dbReference>
<evidence type="ECO:0000313" key="12">
    <source>
        <dbReference type="Proteomes" id="UP000092444"/>
    </source>
</evidence>
<comment type="subcellular location">
    <subcellularLocation>
        <location evidence="1">Cytoplasm</location>
        <location evidence="1">Cytoskeleton</location>
    </subcellularLocation>
</comment>
<dbReference type="GO" id="GO:0003777">
    <property type="term" value="F:microtubule motor activity"/>
    <property type="evidence" value="ECO:0007669"/>
    <property type="project" value="InterPro"/>
</dbReference>
<evidence type="ECO:0000256" key="2">
    <source>
        <dbReference type="ARBA" id="ARBA00022701"/>
    </source>
</evidence>
<dbReference type="GO" id="GO:0005871">
    <property type="term" value="C:kinesin complex"/>
    <property type="evidence" value="ECO:0007669"/>
    <property type="project" value="TreeGrafter"/>
</dbReference>
<dbReference type="InterPro" id="IPR036961">
    <property type="entry name" value="Kinesin_motor_dom_sf"/>
</dbReference>